<name>A0A370ND00_9BURK</name>
<sequence length="90" mass="9475">MKLRLVVPLAGAVLVLFFAPMTAAALDSQQGRALMQHDANETAQSTTDISLGETGQDAAYGGVADSRSQAGSRQGRSCEANPQCRIYFGQ</sequence>
<reference evidence="3" key="1">
    <citation type="submission" date="2018-05" db="EMBL/GenBank/DDBJ databases">
        <authorList>
            <person name="Feng T."/>
        </authorList>
    </citation>
    <scope>NUCLEOTIDE SEQUENCE [LARGE SCALE GENOMIC DNA]</scope>
    <source>
        <strain evidence="3">S27</strain>
    </source>
</reference>
<evidence type="ECO:0000313" key="2">
    <source>
        <dbReference type="EMBL" id="RDK03491.1"/>
    </source>
</evidence>
<protein>
    <recommendedName>
        <fullName evidence="4">DUF4148 domain-containing protein</fullName>
    </recommendedName>
</protein>
<evidence type="ECO:0000313" key="3">
    <source>
        <dbReference type="Proteomes" id="UP000254875"/>
    </source>
</evidence>
<keyword evidence="1" id="KW-0732">Signal</keyword>
<feature type="signal peptide" evidence="1">
    <location>
        <begin position="1"/>
        <end position="25"/>
    </location>
</feature>
<gene>
    <name evidence="2" type="ORF">DLM46_08200</name>
</gene>
<dbReference type="OrthoDB" id="9012717at2"/>
<dbReference type="Proteomes" id="UP000254875">
    <property type="component" value="Unassembled WGS sequence"/>
</dbReference>
<dbReference type="AlphaFoldDB" id="A0A370ND00"/>
<comment type="caution">
    <text evidence="2">The sequence shown here is derived from an EMBL/GenBank/DDBJ whole genome shotgun (WGS) entry which is preliminary data.</text>
</comment>
<keyword evidence="3" id="KW-1185">Reference proteome</keyword>
<proteinExistence type="predicted"/>
<evidence type="ECO:0000256" key="1">
    <source>
        <dbReference type="SAM" id="SignalP"/>
    </source>
</evidence>
<dbReference type="EMBL" id="QHKS01000004">
    <property type="protein sequence ID" value="RDK03491.1"/>
    <property type="molecule type" value="Genomic_DNA"/>
</dbReference>
<accession>A0A370ND00</accession>
<evidence type="ECO:0008006" key="4">
    <source>
        <dbReference type="Google" id="ProtNLM"/>
    </source>
</evidence>
<feature type="chain" id="PRO_5017034281" description="DUF4148 domain-containing protein" evidence="1">
    <location>
        <begin position="26"/>
        <end position="90"/>
    </location>
</feature>
<organism evidence="2 3">
    <name type="scientific">Paraburkholderia lacunae</name>
    <dbReference type="NCBI Taxonomy" id="2211104"/>
    <lineage>
        <taxon>Bacteria</taxon>
        <taxon>Pseudomonadati</taxon>
        <taxon>Pseudomonadota</taxon>
        <taxon>Betaproteobacteria</taxon>
        <taxon>Burkholderiales</taxon>
        <taxon>Burkholderiaceae</taxon>
        <taxon>Paraburkholderia</taxon>
    </lineage>
</organism>